<accession>A0AAD4I3J7</accession>
<reference evidence="8" key="1">
    <citation type="submission" date="2023-02" db="EMBL/GenBank/DDBJ databases">
        <authorList>
            <person name="Palmer J.M."/>
        </authorList>
    </citation>
    <scope>NUCLEOTIDE SEQUENCE</scope>
    <source>
        <strain evidence="8">FW57</strain>
    </source>
</reference>
<dbReference type="GO" id="GO:0016020">
    <property type="term" value="C:membrane"/>
    <property type="evidence" value="ECO:0007669"/>
    <property type="project" value="UniProtKB-SubCell"/>
</dbReference>
<evidence type="ECO:0000259" key="7">
    <source>
        <dbReference type="Pfam" id="PF20684"/>
    </source>
</evidence>
<dbReference type="Proteomes" id="UP001197093">
    <property type="component" value="Unassembled WGS sequence"/>
</dbReference>
<dbReference type="AlphaFoldDB" id="A0AAD4I3J7"/>
<comment type="subcellular location">
    <subcellularLocation>
        <location evidence="1">Membrane</location>
        <topology evidence="1">Multi-pass membrane protein</topology>
    </subcellularLocation>
</comment>
<gene>
    <name evidence="8" type="ORF">NEMBOFW57_003695</name>
</gene>
<dbReference type="Pfam" id="PF20684">
    <property type="entry name" value="Fung_rhodopsin"/>
    <property type="match status" value="1"/>
</dbReference>
<feature type="domain" description="Rhodopsin" evidence="7">
    <location>
        <begin position="57"/>
        <end position="145"/>
    </location>
</feature>
<feature type="transmembrane region" description="Helical" evidence="6">
    <location>
        <begin position="175"/>
        <end position="193"/>
    </location>
</feature>
<evidence type="ECO:0000256" key="4">
    <source>
        <dbReference type="ARBA" id="ARBA00023136"/>
    </source>
</evidence>
<organism evidence="8 9">
    <name type="scientific">Staphylotrichum longicolle</name>
    <dbReference type="NCBI Taxonomy" id="669026"/>
    <lineage>
        <taxon>Eukaryota</taxon>
        <taxon>Fungi</taxon>
        <taxon>Dikarya</taxon>
        <taxon>Ascomycota</taxon>
        <taxon>Pezizomycotina</taxon>
        <taxon>Sordariomycetes</taxon>
        <taxon>Sordariomycetidae</taxon>
        <taxon>Sordariales</taxon>
        <taxon>Chaetomiaceae</taxon>
        <taxon>Staphylotrichum</taxon>
    </lineage>
</organism>
<evidence type="ECO:0000313" key="9">
    <source>
        <dbReference type="Proteomes" id="UP001197093"/>
    </source>
</evidence>
<comment type="caution">
    <text evidence="8">The sequence shown here is derived from an EMBL/GenBank/DDBJ whole genome shotgun (WGS) entry which is preliminary data.</text>
</comment>
<protein>
    <recommendedName>
        <fullName evidence="7">Rhodopsin domain-containing protein</fullName>
    </recommendedName>
</protein>
<feature type="transmembrane region" description="Helical" evidence="6">
    <location>
        <begin position="57"/>
        <end position="83"/>
    </location>
</feature>
<name>A0AAD4I3J7_9PEZI</name>
<keyword evidence="4 6" id="KW-0472">Membrane</keyword>
<keyword evidence="3 6" id="KW-1133">Transmembrane helix</keyword>
<feature type="transmembrane region" description="Helical" evidence="6">
    <location>
        <begin position="137"/>
        <end position="155"/>
    </location>
</feature>
<evidence type="ECO:0000256" key="6">
    <source>
        <dbReference type="SAM" id="Phobius"/>
    </source>
</evidence>
<evidence type="ECO:0000313" key="8">
    <source>
        <dbReference type="EMBL" id="KAG7293641.1"/>
    </source>
</evidence>
<feature type="transmembrane region" description="Helical" evidence="6">
    <location>
        <begin position="26"/>
        <end position="45"/>
    </location>
</feature>
<keyword evidence="2 6" id="KW-0812">Transmembrane</keyword>
<evidence type="ECO:0000256" key="5">
    <source>
        <dbReference type="ARBA" id="ARBA00038359"/>
    </source>
</evidence>
<feature type="transmembrane region" description="Helical" evidence="6">
    <location>
        <begin position="95"/>
        <end position="116"/>
    </location>
</feature>
<proteinExistence type="inferred from homology"/>
<keyword evidence="9" id="KW-1185">Reference proteome</keyword>
<evidence type="ECO:0000256" key="2">
    <source>
        <dbReference type="ARBA" id="ARBA00022692"/>
    </source>
</evidence>
<dbReference type="EMBL" id="JAHCVI010000001">
    <property type="protein sequence ID" value="KAG7293641.1"/>
    <property type="molecule type" value="Genomic_DNA"/>
</dbReference>
<sequence length="321" mass="35516">MSDTQPPPAAGPPPLPPDLPHDSLKLNIIISSTICWWIAAFFVGLRFYTRGVIIRVLAWYGILFYLLSLAFSKIAILLLYIHLFTFKWARLAGQILFGVVVVTHLYMALVTFTACIPLQSYWDFTLEKKYCQPQSVWWSNTGLHMVCFISILRLMQLLRSQTDPDFTYAAAPLSYLTAVEINGAIVCACVMTLKPLLSKFWPRFLGLGYYSSRSRSGNNNNSGGYRGRRGSETLVNGDVWIETRGAGGGGSRRVWVDGGYVEIEDGDSAAESWGADVELAENVGREGDGQVMMQPPAPVMVGTGIVRVDTEVRVQVSKAES</sequence>
<evidence type="ECO:0000256" key="3">
    <source>
        <dbReference type="ARBA" id="ARBA00022989"/>
    </source>
</evidence>
<dbReference type="PANTHER" id="PTHR33048">
    <property type="entry name" value="PTH11-LIKE INTEGRAL MEMBRANE PROTEIN (AFU_ORTHOLOGUE AFUA_5G11245)"/>
    <property type="match status" value="1"/>
</dbReference>
<dbReference type="PANTHER" id="PTHR33048:SF47">
    <property type="entry name" value="INTEGRAL MEMBRANE PROTEIN-RELATED"/>
    <property type="match status" value="1"/>
</dbReference>
<dbReference type="InterPro" id="IPR049326">
    <property type="entry name" value="Rhodopsin_dom_fungi"/>
</dbReference>
<dbReference type="InterPro" id="IPR052337">
    <property type="entry name" value="SAT4-like"/>
</dbReference>
<evidence type="ECO:0000256" key="1">
    <source>
        <dbReference type="ARBA" id="ARBA00004141"/>
    </source>
</evidence>
<comment type="similarity">
    <text evidence="5">Belongs to the SAT4 family.</text>
</comment>